<name>A0A369UXD7_9ACTN</name>
<dbReference type="OrthoDB" id="7584480at2"/>
<dbReference type="PANTHER" id="PTHR38444:SF1">
    <property type="entry name" value="ENTEROBACTIN BIOSYNTHESIS PROTEIN YBDZ"/>
    <property type="match status" value="1"/>
</dbReference>
<dbReference type="SMART" id="SM00923">
    <property type="entry name" value="MbtH"/>
    <property type="match status" value="1"/>
</dbReference>
<organism evidence="2 3">
    <name type="scientific">Streptomyces parvulus</name>
    <dbReference type="NCBI Taxonomy" id="146923"/>
    <lineage>
        <taxon>Bacteria</taxon>
        <taxon>Bacillati</taxon>
        <taxon>Actinomycetota</taxon>
        <taxon>Actinomycetes</taxon>
        <taxon>Kitasatosporales</taxon>
        <taxon>Streptomycetaceae</taxon>
        <taxon>Streptomyces</taxon>
    </lineage>
</organism>
<sequence>MTVRRWNGHRSQDTGTVVEQVNPFDDPDASFRVLVNEEGQHSLWPAFAEVPGGWSVAHEKDSRPACMAYIEKNWTDLRPTSLIEAMEG</sequence>
<dbReference type="GO" id="GO:0019290">
    <property type="term" value="P:siderophore biosynthetic process"/>
    <property type="evidence" value="ECO:0007669"/>
    <property type="project" value="TreeGrafter"/>
</dbReference>
<evidence type="ECO:0000313" key="3">
    <source>
        <dbReference type="Proteomes" id="UP000253742"/>
    </source>
</evidence>
<dbReference type="InterPro" id="IPR037407">
    <property type="entry name" value="MLP_fam"/>
</dbReference>
<feature type="domain" description="MbtH-like" evidence="1">
    <location>
        <begin position="22"/>
        <end position="72"/>
    </location>
</feature>
<dbReference type="Gene3D" id="3.90.820.10">
    <property type="entry name" value="Structural Genomics, Unknown Function 30-nov-00 1gh9 Mol_id"/>
    <property type="match status" value="1"/>
</dbReference>
<dbReference type="Pfam" id="PF03621">
    <property type="entry name" value="MbtH"/>
    <property type="match status" value="1"/>
</dbReference>
<dbReference type="SUPFAM" id="SSF160582">
    <property type="entry name" value="MbtH-like"/>
    <property type="match status" value="1"/>
</dbReference>
<proteinExistence type="predicted"/>
<evidence type="ECO:0000259" key="1">
    <source>
        <dbReference type="SMART" id="SM00923"/>
    </source>
</evidence>
<dbReference type="PANTHER" id="PTHR38444">
    <property type="entry name" value="ENTEROBACTIN BIOSYNTHESIS PROTEIN YBDZ"/>
    <property type="match status" value="1"/>
</dbReference>
<protein>
    <submittedName>
        <fullName evidence="2">MbtH family protein</fullName>
    </submittedName>
</protein>
<accession>A0A369UXD7</accession>
<dbReference type="GO" id="GO:0005829">
    <property type="term" value="C:cytosol"/>
    <property type="evidence" value="ECO:0007669"/>
    <property type="project" value="TreeGrafter"/>
</dbReference>
<dbReference type="Proteomes" id="UP000253742">
    <property type="component" value="Unassembled WGS sequence"/>
</dbReference>
<dbReference type="EMBL" id="QQBH01000037">
    <property type="protein sequence ID" value="RDD84655.1"/>
    <property type="molecule type" value="Genomic_DNA"/>
</dbReference>
<reference evidence="2 3" key="1">
    <citation type="submission" date="2018-07" db="EMBL/GenBank/DDBJ databases">
        <title>Genome guided investigation of antibiotics producing actinomycetales strain isolated from a Macau mangrove ecosystem.</title>
        <authorList>
            <person name="Hu D."/>
        </authorList>
    </citation>
    <scope>NUCLEOTIDE SEQUENCE [LARGE SCALE GENOMIC DNA]</scope>
    <source>
        <strain evidence="2 3">2297</strain>
    </source>
</reference>
<evidence type="ECO:0000313" key="2">
    <source>
        <dbReference type="EMBL" id="RDD84655.1"/>
    </source>
</evidence>
<dbReference type="InterPro" id="IPR038020">
    <property type="entry name" value="MbtH-like_sf"/>
</dbReference>
<gene>
    <name evidence="2" type="ORF">DVZ84_34050</name>
</gene>
<comment type="caution">
    <text evidence="2">The sequence shown here is derived from an EMBL/GenBank/DDBJ whole genome shotgun (WGS) entry which is preliminary data.</text>
</comment>
<dbReference type="InterPro" id="IPR005153">
    <property type="entry name" value="MbtH-like_dom"/>
</dbReference>
<dbReference type="AlphaFoldDB" id="A0A369UXD7"/>